<dbReference type="AlphaFoldDB" id="X1R4U2"/>
<dbReference type="EMBL" id="BARV01034289">
    <property type="protein sequence ID" value="GAI58145.1"/>
    <property type="molecule type" value="Genomic_DNA"/>
</dbReference>
<name>X1R4U2_9ZZZZ</name>
<comment type="caution">
    <text evidence="1">The sequence shown here is derived from an EMBL/GenBank/DDBJ whole genome shotgun (WGS) entry which is preliminary data.</text>
</comment>
<evidence type="ECO:0000313" key="1">
    <source>
        <dbReference type="EMBL" id="GAI58145.1"/>
    </source>
</evidence>
<protein>
    <submittedName>
        <fullName evidence="1">Uncharacterized protein</fullName>
    </submittedName>
</protein>
<organism evidence="1">
    <name type="scientific">marine sediment metagenome</name>
    <dbReference type="NCBI Taxonomy" id="412755"/>
    <lineage>
        <taxon>unclassified sequences</taxon>
        <taxon>metagenomes</taxon>
        <taxon>ecological metagenomes</taxon>
    </lineage>
</organism>
<accession>X1R4U2</accession>
<gene>
    <name evidence="1" type="ORF">S06H3_53731</name>
</gene>
<proteinExistence type="predicted"/>
<reference evidence="1" key="1">
    <citation type="journal article" date="2014" name="Front. Microbiol.">
        <title>High frequency of phylogenetically diverse reductive dehalogenase-homologous genes in deep subseafloor sedimentary metagenomes.</title>
        <authorList>
            <person name="Kawai M."/>
            <person name="Futagami T."/>
            <person name="Toyoda A."/>
            <person name="Takaki Y."/>
            <person name="Nishi S."/>
            <person name="Hori S."/>
            <person name="Arai W."/>
            <person name="Tsubouchi T."/>
            <person name="Morono Y."/>
            <person name="Uchiyama I."/>
            <person name="Ito T."/>
            <person name="Fujiyama A."/>
            <person name="Inagaki F."/>
            <person name="Takami H."/>
        </authorList>
    </citation>
    <scope>NUCLEOTIDE SEQUENCE</scope>
    <source>
        <strain evidence="1">Expedition CK06-06</strain>
    </source>
</reference>
<sequence length="100" mass="11255">MNTFLLPIILITGSRKGGNLEVEIQKAYNLARDNVKFCYLCGKEEIKVLGCCVPDDPTKWISGKPAPGKTRTFWYGLCGECFRLPDKAELVEKKIESELD</sequence>